<reference evidence="2" key="1">
    <citation type="submission" date="2020-05" db="EMBL/GenBank/DDBJ databases">
        <authorList>
            <person name="Rincon C."/>
            <person name="Sanders R I."/>
            <person name="Robbins C."/>
            <person name="Chaturvedi A."/>
        </authorList>
    </citation>
    <scope>NUCLEOTIDE SEQUENCE</scope>
    <source>
        <strain evidence="2">CHB12</strain>
    </source>
</reference>
<dbReference type="Proteomes" id="UP000684084">
    <property type="component" value="Unassembled WGS sequence"/>
</dbReference>
<evidence type="ECO:0000256" key="1">
    <source>
        <dbReference type="SAM" id="MobiDB-lite"/>
    </source>
</evidence>
<evidence type="ECO:0000313" key="3">
    <source>
        <dbReference type="Proteomes" id="UP000684084"/>
    </source>
</evidence>
<protein>
    <recommendedName>
        <fullName evidence="4">Transposase domain-containing protein</fullName>
    </recommendedName>
</protein>
<feature type="compositionally biased region" description="Acidic residues" evidence="1">
    <location>
        <begin position="28"/>
        <end position="51"/>
    </location>
</feature>
<evidence type="ECO:0008006" key="4">
    <source>
        <dbReference type="Google" id="ProtNLM"/>
    </source>
</evidence>
<accession>A0A915ZHI3</accession>
<dbReference type="EMBL" id="CAGKOT010000036">
    <property type="protein sequence ID" value="CAB5376814.1"/>
    <property type="molecule type" value="Genomic_DNA"/>
</dbReference>
<organism evidence="2 3">
    <name type="scientific">Rhizophagus irregularis</name>
    <dbReference type="NCBI Taxonomy" id="588596"/>
    <lineage>
        <taxon>Eukaryota</taxon>
        <taxon>Fungi</taxon>
        <taxon>Fungi incertae sedis</taxon>
        <taxon>Mucoromycota</taxon>
        <taxon>Glomeromycotina</taxon>
        <taxon>Glomeromycetes</taxon>
        <taxon>Glomerales</taxon>
        <taxon>Glomeraceae</taxon>
        <taxon>Rhizophagus</taxon>
    </lineage>
</organism>
<proteinExistence type="predicted"/>
<dbReference type="OrthoDB" id="2307928at2759"/>
<comment type="caution">
    <text evidence="2">The sequence shown here is derived from an EMBL/GenBank/DDBJ whole genome shotgun (WGS) entry which is preliminary data.</text>
</comment>
<dbReference type="VEuPathDB" id="FungiDB:RhiirFUN_010524"/>
<gene>
    <name evidence="2" type="ORF">CHRIB12_LOCUS15499</name>
</gene>
<evidence type="ECO:0000313" key="2">
    <source>
        <dbReference type="EMBL" id="CAB5376814.1"/>
    </source>
</evidence>
<feature type="region of interest" description="Disordered" evidence="1">
    <location>
        <begin position="1"/>
        <end position="109"/>
    </location>
</feature>
<name>A0A915ZHI3_9GLOM</name>
<sequence length="403" mass="47526">MPRPRKYRVNRDRLKVTKSGPKTRNLVEYDESERSDDEESERNDDEELEQNNDDKNDNETDNEPIDGPKRRKRHNKFRDVNLEQPNKLEPVQLEDKVPSDNDGDSTTDENDVLIEEFTAPDFNDLESDHEYFDTNINFNDSWILLWIFKYQARFRIPDVAIESLIKFFRMVLLDTDQTRFENFPTSFYMAKKLLGINKRNRTCVVCPECNTLYKISEILPGNPQNETNTRFQCTHVEFPNHPMRNKRRICGIELTNKVPEVNGFVRRPRMLYPIPSLKKQLTVMYQRPGFEESLQKWTNQRNEPDLYTRTPDISKTEFWNGIDLLSGKIIWMAVICCSNDIPAARKLCGHISALVGCHRCYKTANSSGRRFNFGGFDDMDDWYISRDPNEHRRNAELWRQCGT</sequence>
<dbReference type="AlphaFoldDB" id="A0A915ZHI3"/>